<evidence type="ECO:0000313" key="1">
    <source>
        <dbReference type="EMBL" id="AHD02943.1"/>
    </source>
</evidence>
<organism evidence="1 2">
    <name type="scientific">Leisingera methylohalidivorans DSM 14336</name>
    <dbReference type="NCBI Taxonomy" id="999552"/>
    <lineage>
        <taxon>Bacteria</taxon>
        <taxon>Pseudomonadati</taxon>
        <taxon>Pseudomonadota</taxon>
        <taxon>Alphaproteobacteria</taxon>
        <taxon>Rhodobacterales</taxon>
        <taxon>Roseobacteraceae</taxon>
        <taxon>Leisingera</taxon>
    </lineage>
</organism>
<keyword evidence="2" id="KW-1185">Reference proteome</keyword>
<name>V9VYC0_9RHOB</name>
<dbReference type="Proteomes" id="UP000018780">
    <property type="component" value="Chromosome"/>
</dbReference>
<accession>V9VYC0</accession>
<dbReference type="AlphaFoldDB" id="V9VYC0"/>
<gene>
    <name evidence="1" type="ORF">METH_06845</name>
</gene>
<dbReference type="EMBL" id="CP006773">
    <property type="protein sequence ID" value="AHD02943.1"/>
    <property type="molecule type" value="Genomic_DNA"/>
</dbReference>
<dbReference type="HOGENOM" id="CLU_1904098_0_0_5"/>
<reference evidence="1 2" key="1">
    <citation type="submission" date="2013-09" db="EMBL/GenBank/DDBJ databases">
        <authorList>
            <consortium name="DOE Joint Genome Institute"/>
            <person name="Klenk H.-P."/>
            <person name="Huntemann M."/>
            <person name="Han J."/>
            <person name="Chen A."/>
            <person name="Kyrpides N."/>
            <person name="Mavromatis K."/>
            <person name="Markowitz V."/>
            <person name="Palaniappan K."/>
            <person name="Ivanova N."/>
            <person name="Schaumberg A."/>
            <person name="Pati A."/>
            <person name="Liolios K."/>
            <person name="Nordberg H.P."/>
            <person name="Cantor M.N."/>
            <person name="Hua S.X."/>
            <person name="Woyke T."/>
        </authorList>
    </citation>
    <scope>NUCLEOTIDE SEQUENCE [LARGE SCALE GENOMIC DNA]</scope>
    <source>
        <strain evidence="1 2">DSM 14336</strain>
    </source>
</reference>
<dbReference type="PATRIC" id="fig|999552.6.peg.1377"/>
<dbReference type="KEGG" id="lmd:METH_06845"/>
<dbReference type="RefSeq" id="WP_024089646.1">
    <property type="nucleotide sequence ID" value="NC_023135.1"/>
</dbReference>
<evidence type="ECO:0000313" key="2">
    <source>
        <dbReference type="Proteomes" id="UP000018780"/>
    </source>
</evidence>
<dbReference type="STRING" id="999552.METH_06845"/>
<sequence>MVYGDLDGLRAYAMARGNSSLGEDADVSAALQRGSDYIRFFYAANSVRTPADSDLEAAAYEAAQIEAAKPGFFNQTYTPGEAKVLTEVKGIKWTVVGNGAGDGAMTPTSTIIEAILGPYTPRSAGLGIRSLGA</sequence>
<dbReference type="OrthoDB" id="7874457at2"/>
<protein>
    <submittedName>
        <fullName evidence="1">Uncharacterized protein</fullName>
    </submittedName>
</protein>
<proteinExistence type="predicted"/>